<organism evidence="3 4">
    <name type="scientific">Naegleria fowleri</name>
    <name type="common">Brain eating amoeba</name>
    <dbReference type="NCBI Taxonomy" id="5763"/>
    <lineage>
        <taxon>Eukaryota</taxon>
        <taxon>Discoba</taxon>
        <taxon>Heterolobosea</taxon>
        <taxon>Tetramitia</taxon>
        <taxon>Eutetramitia</taxon>
        <taxon>Vahlkampfiidae</taxon>
        <taxon>Naegleria</taxon>
    </lineage>
</organism>
<evidence type="ECO:0000313" key="4">
    <source>
        <dbReference type="Proteomes" id="UP000444721"/>
    </source>
</evidence>
<dbReference type="OMA" id="RQHITFR"/>
<dbReference type="PANTHER" id="PTHR34230">
    <property type="entry name" value="ASSEMBLY ABNORMAL PROTEIN 6, PUTATIVE-RELATED"/>
    <property type="match status" value="1"/>
</dbReference>
<keyword evidence="4" id="KW-1185">Reference proteome</keyword>
<proteinExistence type="predicted"/>
<dbReference type="PANTHER" id="PTHR34230:SF2">
    <property type="entry name" value="SPINDLE ASSEMBLY ABNORMAL PROTEIN 6 N-TERMINAL DOMAIN-CONTAINING PROTEIN"/>
    <property type="match status" value="1"/>
</dbReference>
<dbReference type="GeneID" id="68118994"/>
<feature type="domain" description="Spindle assembly abnormal protein 6 N-terminal" evidence="2">
    <location>
        <begin position="76"/>
        <end position="209"/>
    </location>
</feature>
<evidence type="ECO:0000259" key="2">
    <source>
        <dbReference type="Pfam" id="PF16531"/>
    </source>
</evidence>
<dbReference type="EMBL" id="VFQX01000012">
    <property type="protein sequence ID" value="KAF0981918.1"/>
    <property type="molecule type" value="Genomic_DNA"/>
</dbReference>
<dbReference type="Gene3D" id="2.170.210.20">
    <property type="entry name" value="Spindle assembly abnormal protein 6, N-terminal domain"/>
    <property type="match status" value="1"/>
</dbReference>
<dbReference type="VEuPathDB" id="AmoebaDB:NF0040220"/>
<evidence type="ECO:0000313" key="3">
    <source>
        <dbReference type="EMBL" id="KAF0981918.1"/>
    </source>
</evidence>
<dbReference type="Pfam" id="PF16531">
    <property type="entry name" value="SAS-6_N"/>
    <property type="match status" value="1"/>
</dbReference>
<feature type="compositionally biased region" description="Low complexity" evidence="1">
    <location>
        <begin position="13"/>
        <end position="36"/>
    </location>
</feature>
<accession>A0A6A5C832</accession>
<dbReference type="CDD" id="cd10142">
    <property type="entry name" value="HD_SAS6_N"/>
    <property type="match status" value="1"/>
</dbReference>
<protein>
    <recommendedName>
        <fullName evidence="2">Spindle assembly abnormal protein 6 N-terminal domain-containing protein</fullName>
    </recommendedName>
</protein>
<comment type="caution">
    <text evidence="3">The sequence shown here is derived from an EMBL/GenBank/DDBJ whole genome shotgun (WGS) entry which is preliminary data.</text>
</comment>
<dbReference type="Proteomes" id="UP000444721">
    <property type="component" value="Unassembled WGS sequence"/>
</dbReference>
<dbReference type="VEuPathDB" id="AmoebaDB:FDP41_011779"/>
<reference evidence="3 4" key="1">
    <citation type="journal article" date="2019" name="Sci. Rep.">
        <title>Nanopore sequencing improves the draft genome of the human pathogenic amoeba Naegleria fowleri.</title>
        <authorList>
            <person name="Liechti N."/>
            <person name="Schurch N."/>
            <person name="Bruggmann R."/>
            <person name="Wittwer M."/>
        </authorList>
    </citation>
    <scope>NUCLEOTIDE SEQUENCE [LARGE SCALE GENOMIC DNA]</scope>
    <source>
        <strain evidence="3 4">ATCC 30894</strain>
    </source>
</reference>
<name>A0A6A5C832_NAEFO</name>
<dbReference type="VEuPathDB" id="AmoebaDB:NfTy_021620"/>
<feature type="region of interest" description="Disordered" evidence="1">
    <location>
        <begin position="1"/>
        <end position="51"/>
    </location>
</feature>
<feature type="compositionally biased region" description="Polar residues" evidence="1">
    <location>
        <begin position="37"/>
        <end position="51"/>
    </location>
</feature>
<sequence>MSSFSTPKKPGVTSSTPSLYSTASSSSNVTGVSPSAQVVQPTSSSPGSGNVNTLLTGIDFKAIEDMDPSLAEGHRVIFDKEIPIELRTQDQNESESDLGTLEAIRVKILILEGEVEDDASVKLELTSEADLFFHFTHSMGRRDFLALQQSQKLMVDFPNYPKMLSKMLNACIKEPESFLCILIMERDGKGHLNFVQNMEYKFVELLSLEIQESPEHIIRQHISFRYNSMRSRVAILNARLQEVSTIIKMKNPSLLLHLTRAVAGTAPTNNTTSPSTLTQKKK</sequence>
<dbReference type="InterPro" id="IPR038558">
    <property type="entry name" value="SAS-6_N_sf"/>
</dbReference>
<dbReference type="OrthoDB" id="49058at2759"/>
<evidence type="ECO:0000256" key="1">
    <source>
        <dbReference type="SAM" id="MobiDB-lite"/>
    </source>
</evidence>
<dbReference type="InterPro" id="IPR032396">
    <property type="entry name" value="SAS-6_N"/>
</dbReference>
<dbReference type="AlphaFoldDB" id="A0A6A5C832"/>
<dbReference type="RefSeq" id="XP_044566631.1">
    <property type="nucleotide sequence ID" value="XM_044702225.1"/>
</dbReference>
<gene>
    <name evidence="3" type="ORF">FDP41_011779</name>
</gene>